<organism evidence="1 2">
    <name type="scientific">Pleuronectes platessa</name>
    <name type="common">European plaice</name>
    <dbReference type="NCBI Taxonomy" id="8262"/>
    <lineage>
        <taxon>Eukaryota</taxon>
        <taxon>Metazoa</taxon>
        <taxon>Chordata</taxon>
        <taxon>Craniata</taxon>
        <taxon>Vertebrata</taxon>
        <taxon>Euteleostomi</taxon>
        <taxon>Actinopterygii</taxon>
        <taxon>Neopterygii</taxon>
        <taxon>Teleostei</taxon>
        <taxon>Neoteleostei</taxon>
        <taxon>Acanthomorphata</taxon>
        <taxon>Carangaria</taxon>
        <taxon>Pleuronectiformes</taxon>
        <taxon>Pleuronectoidei</taxon>
        <taxon>Pleuronectidae</taxon>
        <taxon>Pleuronectes</taxon>
    </lineage>
</organism>
<dbReference type="EMBL" id="CADEAL010004364">
    <property type="protein sequence ID" value="CAB1457907.1"/>
    <property type="molecule type" value="Genomic_DNA"/>
</dbReference>
<gene>
    <name evidence="1" type="ORF">PLEPLA_LOCUS45735</name>
</gene>
<sequence>MIPAPRRSAPRDLTVDKSYLRRSQTKSKVQAISGTSLAVWERRVEVILRVAPGVAFWLSPPTSVKTPKVLCNCGTTAVQTVSCRLGKDPRSPRSCLLPLVHTGKTFGLPWEVTKLLIEQLHVF</sequence>
<comment type="caution">
    <text evidence="1">The sequence shown here is derived from an EMBL/GenBank/DDBJ whole genome shotgun (WGS) entry which is preliminary data.</text>
</comment>
<accession>A0A9N7ZCE5</accession>
<name>A0A9N7ZCE5_PLEPL</name>
<protein>
    <submittedName>
        <fullName evidence="1">Uncharacterized protein</fullName>
    </submittedName>
</protein>
<dbReference type="Proteomes" id="UP001153269">
    <property type="component" value="Unassembled WGS sequence"/>
</dbReference>
<reference evidence="1" key="1">
    <citation type="submission" date="2020-03" db="EMBL/GenBank/DDBJ databases">
        <authorList>
            <person name="Weist P."/>
        </authorList>
    </citation>
    <scope>NUCLEOTIDE SEQUENCE</scope>
</reference>
<keyword evidence="2" id="KW-1185">Reference proteome</keyword>
<proteinExistence type="predicted"/>
<evidence type="ECO:0000313" key="1">
    <source>
        <dbReference type="EMBL" id="CAB1457907.1"/>
    </source>
</evidence>
<evidence type="ECO:0000313" key="2">
    <source>
        <dbReference type="Proteomes" id="UP001153269"/>
    </source>
</evidence>
<dbReference type="AlphaFoldDB" id="A0A9N7ZCE5"/>